<keyword evidence="2" id="KW-1185">Reference proteome</keyword>
<evidence type="ECO:0000313" key="2">
    <source>
        <dbReference type="Proteomes" id="UP001178507"/>
    </source>
</evidence>
<accession>A0AA36IIK9</accession>
<reference evidence="1" key="1">
    <citation type="submission" date="2023-08" db="EMBL/GenBank/DDBJ databases">
        <authorList>
            <person name="Chen Y."/>
            <person name="Shah S."/>
            <person name="Dougan E. K."/>
            <person name="Thang M."/>
            <person name="Chan C."/>
        </authorList>
    </citation>
    <scope>NUCLEOTIDE SEQUENCE</scope>
</reference>
<gene>
    <name evidence="1" type="ORF">EVOR1521_LOCUS13509</name>
</gene>
<dbReference type="Proteomes" id="UP001178507">
    <property type="component" value="Unassembled WGS sequence"/>
</dbReference>
<dbReference type="AlphaFoldDB" id="A0AA36IIK9"/>
<comment type="caution">
    <text evidence="1">The sequence shown here is derived from an EMBL/GenBank/DDBJ whole genome shotgun (WGS) entry which is preliminary data.</text>
</comment>
<organism evidence="1 2">
    <name type="scientific">Effrenium voratum</name>
    <dbReference type="NCBI Taxonomy" id="2562239"/>
    <lineage>
        <taxon>Eukaryota</taxon>
        <taxon>Sar</taxon>
        <taxon>Alveolata</taxon>
        <taxon>Dinophyceae</taxon>
        <taxon>Suessiales</taxon>
        <taxon>Symbiodiniaceae</taxon>
        <taxon>Effrenium</taxon>
    </lineage>
</organism>
<proteinExistence type="predicted"/>
<sequence>MATWVDLVVVSSQPHDLQSCIADTLHYEGFGEIKVPSGSEMTFSFRFEDPVTHQQ</sequence>
<name>A0AA36IIK9_9DINO</name>
<feature type="non-terminal residue" evidence="1">
    <location>
        <position position="55"/>
    </location>
</feature>
<protein>
    <submittedName>
        <fullName evidence="1">Uncharacterized protein</fullName>
    </submittedName>
</protein>
<dbReference type="EMBL" id="CAUJNA010001515">
    <property type="protein sequence ID" value="CAJ1387424.1"/>
    <property type="molecule type" value="Genomic_DNA"/>
</dbReference>
<evidence type="ECO:0000313" key="1">
    <source>
        <dbReference type="EMBL" id="CAJ1387424.1"/>
    </source>
</evidence>